<dbReference type="InterPro" id="IPR000157">
    <property type="entry name" value="TIR_dom"/>
</dbReference>
<comment type="caution">
    <text evidence="2">The sequence shown here is derived from an EMBL/GenBank/DDBJ whole genome shotgun (WGS) entry which is preliminary data.</text>
</comment>
<dbReference type="EMBL" id="VFPS01000003">
    <property type="protein sequence ID" value="TQM98082.1"/>
    <property type="molecule type" value="Genomic_DNA"/>
</dbReference>
<dbReference type="Gene3D" id="3.40.50.10140">
    <property type="entry name" value="Toll/interleukin-1 receptor homology (TIR) domain"/>
    <property type="match status" value="1"/>
</dbReference>
<gene>
    <name evidence="2" type="ORF">FHX68_2107</name>
</gene>
<evidence type="ECO:0000313" key="3">
    <source>
        <dbReference type="Proteomes" id="UP000319804"/>
    </source>
</evidence>
<proteinExistence type="predicted"/>
<evidence type="ECO:0000313" key="2">
    <source>
        <dbReference type="EMBL" id="TQM98082.1"/>
    </source>
</evidence>
<protein>
    <submittedName>
        <fullName evidence="2">TIR domain-containing protein</fullName>
    </submittedName>
</protein>
<evidence type="ECO:0000259" key="1">
    <source>
        <dbReference type="Pfam" id="PF13676"/>
    </source>
</evidence>
<dbReference type="SUPFAM" id="SSF52200">
    <property type="entry name" value="Toll/Interleukin receptor TIR domain"/>
    <property type="match status" value="1"/>
</dbReference>
<sequence>MAATYGIRVVHRGRGADVASLRQAVAQELESIGLHRSVSVAVADSDLPQGIPHICVCLCDTGSKSDSSVREGIREELESGTTIFPVVEDLALFSQLVPEQLTFANGIAWQDDASLQRLVRVLLEELGIEEQQRRVFISHRRTDGLGVAEQLHGHLSHFKFQPFIDRFAIREGTDFQQEIGRALEDHAFLLLLETFDAHSSDWVFDEVDYALSHAMGILIVRWPGDVREVPGSGGLPRHFLGDDEVTTDYHGYSILTDAGLDRLLEAIESAHARGLVRRRRLLLESVREAAVAAGVDSCVSLRDWKLLIGTPAGLSVVGTSPRLPTAVDLQAVDETSVQANADLPGVLVHSARALPTELRRHLEWVSHTRSMRVIPENAVGGWWIDGH</sequence>
<dbReference type="InterPro" id="IPR035897">
    <property type="entry name" value="Toll_tir_struct_dom_sf"/>
</dbReference>
<dbReference type="Pfam" id="PF13676">
    <property type="entry name" value="TIR_2"/>
    <property type="match status" value="1"/>
</dbReference>
<feature type="domain" description="TIR" evidence="1">
    <location>
        <begin position="135"/>
        <end position="230"/>
    </location>
</feature>
<accession>A0A4Y3ULW3</accession>
<keyword evidence="3" id="KW-1185">Reference proteome</keyword>
<dbReference type="Proteomes" id="UP000319804">
    <property type="component" value="Unassembled WGS sequence"/>
</dbReference>
<dbReference type="GO" id="GO:0007165">
    <property type="term" value="P:signal transduction"/>
    <property type="evidence" value="ECO:0007669"/>
    <property type="project" value="InterPro"/>
</dbReference>
<dbReference type="OrthoDB" id="4760057at2"/>
<dbReference type="AlphaFoldDB" id="A0A4Y3ULW3"/>
<reference evidence="2 3" key="1">
    <citation type="submission" date="2019-06" db="EMBL/GenBank/DDBJ databases">
        <title>Sequencing the genomes of 1000 actinobacteria strains.</title>
        <authorList>
            <person name="Klenk H.-P."/>
        </authorList>
    </citation>
    <scope>NUCLEOTIDE SEQUENCE [LARGE SCALE GENOMIC DNA]</scope>
    <source>
        <strain evidence="2 3">DSM 20427</strain>
    </source>
</reference>
<name>A0A4Y3ULW3_9MICO</name>
<organism evidence="2 3">
    <name type="scientific">Microbacterium lacticum</name>
    <dbReference type="NCBI Taxonomy" id="33885"/>
    <lineage>
        <taxon>Bacteria</taxon>
        <taxon>Bacillati</taxon>
        <taxon>Actinomycetota</taxon>
        <taxon>Actinomycetes</taxon>
        <taxon>Micrococcales</taxon>
        <taxon>Microbacteriaceae</taxon>
        <taxon>Microbacterium</taxon>
    </lineage>
</organism>